<dbReference type="PIRSF" id="PIRSF019083">
    <property type="entry name" value="UCP019083_VanZ"/>
    <property type="match status" value="1"/>
</dbReference>
<keyword evidence="1" id="KW-0472">Membrane</keyword>
<organism evidence="3 4">
    <name type="scientific">Planococcus shenhongbingii</name>
    <dbReference type="NCBI Taxonomy" id="3058398"/>
    <lineage>
        <taxon>Bacteria</taxon>
        <taxon>Bacillati</taxon>
        <taxon>Bacillota</taxon>
        <taxon>Bacilli</taxon>
        <taxon>Bacillales</taxon>
        <taxon>Caryophanaceae</taxon>
        <taxon>Planococcus</taxon>
    </lineage>
</organism>
<dbReference type="RefSeq" id="WP_301855011.1">
    <property type="nucleotide sequence ID" value="NZ_JAUJWU010000001.1"/>
</dbReference>
<accession>A0ABT8N9M0</accession>
<evidence type="ECO:0000259" key="2">
    <source>
        <dbReference type="Pfam" id="PF04892"/>
    </source>
</evidence>
<reference evidence="3 4" key="1">
    <citation type="submission" date="2023-07" db="EMBL/GenBank/DDBJ databases">
        <title>Novel species in genus Planococcus.</title>
        <authorList>
            <person name="Ning S."/>
        </authorList>
    </citation>
    <scope>NUCLEOTIDE SEQUENCE [LARGE SCALE GENOMIC DNA]</scope>
    <source>
        <strain evidence="3 4">N017</strain>
    </source>
</reference>
<keyword evidence="4" id="KW-1185">Reference proteome</keyword>
<dbReference type="PANTHER" id="PTHR28008:SF1">
    <property type="entry name" value="DOMAIN PROTEIN, PUTATIVE (AFU_ORTHOLOGUE AFUA_3G10980)-RELATED"/>
    <property type="match status" value="1"/>
</dbReference>
<dbReference type="EMBL" id="JAUJWU010000001">
    <property type="protein sequence ID" value="MDN7244578.1"/>
    <property type="molecule type" value="Genomic_DNA"/>
</dbReference>
<evidence type="ECO:0000256" key="1">
    <source>
        <dbReference type="SAM" id="Phobius"/>
    </source>
</evidence>
<dbReference type="Pfam" id="PF04892">
    <property type="entry name" value="VanZ"/>
    <property type="match status" value="1"/>
</dbReference>
<dbReference type="Proteomes" id="UP001172142">
    <property type="component" value="Unassembled WGS sequence"/>
</dbReference>
<feature type="transmembrane region" description="Helical" evidence="1">
    <location>
        <begin position="66"/>
        <end position="83"/>
    </location>
</feature>
<dbReference type="PANTHER" id="PTHR28008">
    <property type="entry name" value="DOMAIN PROTEIN, PUTATIVE (AFU_ORTHOLOGUE AFUA_3G10980)-RELATED"/>
    <property type="match status" value="1"/>
</dbReference>
<comment type="caution">
    <text evidence="3">The sequence shown here is derived from an EMBL/GenBank/DDBJ whole genome shotgun (WGS) entry which is preliminary data.</text>
</comment>
<gene>
    <name evidence="3" type="ORF">QWY13_03650</name>
</gene>
<feature type="domain" description="VanZ-like" evidence="2">
    <location>
        <begin position="9"/>
        <end position="141"/>
    </location>
</feature>
<feature type="transmembrane region" description="Helical" evidence="1">
    <location>
        <begin position="125"/>
        <end position="142"/>
    </location>
</feature>
<dbReference type="NCBIfam" id="NF037970">
    <property type="entry name" value="vanZ_1"/>
    <property type="match status" value="1"/>
</dbReference>
<keyword evidence="1" id="KW-1133">Transmembrane helix</keyword>
<feature type="transmembrane region" description="Helical" evidence="1">
    <location>
        <begin position="95"/>
        <end position="113"/>
    </location>
</feature>
<protein>
    <submittedName>
        <fullName evidence="3">VanZ family protein</fullName>
    </submittedName>
</protein>
<sequence length="161" mass="17788">MSLHKMLSWALVALWMALIFSLSHQPASQSSEMSSGITEAILSAVEKAVPDLEGNMDSAEHIVRKNAHFIIYLILGALTVNALRTSGTRRNRRTVFAIGICVLYAMSDEFHQLYVPGRSGELRDVLIDSFGAAAGVLLYMFAEKALNRNTEKAFKAKEIEN</sequence>
<evidence type="ECO:0000313" key="4">
    <source>
        <dbReference type="Proteomes" id="UP001172142"/>
    </source>
</evidence>
<dbReference type="InterPro" id="IPR016747">
    <property type="entry name" value="Phosphotransbutyrylase"/>
</dbReference>
<name>A0ABT8N9M0_9BACL</name>
<dbReference type="InterPro" id="IPR006976">
    <property type="entry name" value="VanZ-like"/>
</dbReference>
<keyword evidence="1" id="KW-0812">Transmembrane</keyword>
<evidence type="ECO:0000313" key="3">
    <source>
        <dbReference type="EMBL" id="MDN7244578.1"/>
    </source>
</evidence>
<proteinExistence type="predicted"/>